<comment type="similarity">
    <text evidence="2">Belongs to the Nudix hydrolase family.</text>
</comment>
<feature type="binding site" evidence="17">
    <location>
        <position position="22"/>
    </location>
    <ligand>
        <name>8-oxo-dGTP</name>
        <dbReference type="ChEBI" id="CHEBI:77896"/>
    </ligand>
</feature>
<dbReference type="SUPFAM" id="SSF55811">
    <property type="entry name" value="Nudix"/>
    <property type="match status" value="1"/>
</dbReference>
<dbReference type="PANTHER" id="PTHR47707:SF1">
    <property type="entry name" value="NUDIX HYDROLASE FAMILY PROTEIN"/>
    <property type="match status" value="1"/>
</dbReference>
<keyword evidence="9" id="KW-0234">DNA repair</keyword>
<dbReference type="GO" id="GO:0046872">
    <property type="term" value="F:metal ion binding"/>
    <property type="evidence" value="ECO:0007669"/>
    <property type="project" value="UniProtKB-KW"/>
</dbReference>
<dbReference type="AlphaFoldDB" id="A0A1E5JVF1"/>
<evidence type="ECO:0000256" key="1">
    <source>
        <dbReference type="ARBA" id="ARBA00001946"/>
    </source>
</evidence>
<evidence type="ECO:0000256" key="13">
    <source>
        <dbReference type="ARBA" id="ARBA00040794"/>
    </source>
</evidence>
<comment type="catalytic activity">
    <reaction evidence="10">
        <text>8-oxo-dGTP + H2O = 8-oxo-dGMP + diphosphate + H(+)</text>
        <dbReference type="Rhea" id="RHEA:31575"/>
        <dbReference type="ChEBI" id="CHEBI:15377"/>
        <dbReference type="ChEBI" id="CHEBI:15378"/>
        <dbReference type="ChEBI" id="CHEBI:33019"/>
        <dbReference type="ChEBI" id="CHEBI:63224"/>
        <dbReference type="ChEBI" id="CHEBI:77896"/>
        <dbReference type="EC" id="3.6.1.55"/>
    </reaction>
</comment>
<dbReference type="Gene3D" id="3.90.79.10">
    <property type="entry name" value="Nucleoside Triphosphate Pyrophosphohydrolase"/>
    <property type="match status" value="1"/>
</dbReference>
<evidence type="ECO:0000256" key="10">
    <source>
        <dbReference type="ARBA" id="ARBA00035861"/>
    </source>
</evidence>
<feature type="domain" description="Nudix hydrolase" evidence="19">
    <location>
        <begin position="1"/>
        <end position="127"/>
    </location>
</feature>
<dbReference type="InterPro" id="IPR000086">
    <property type="entry name" value="NUDIX_hydrolase_dom"/>
</dbReference>
<keyword evidence="4" id="KW-0235">DNA replication</keyword>
<keyword evidence="21" id="KW-1185">Reference proteome</keyword>
<protein>
    <recommendedName>
        <fullName evidence="13">8-oxo-dGTP diphosphatase</fullName>
        <ecNumber evidence="12">3.6.1.55</ecNumber>
    </recommendedName>
    <alternativeName>
        <fullName evidence="16">7,8-dihydro-8-oxoguanine-triphosphatase</fullName>
    </alternativeName>
    <alternativeName>
        <fullName evidence="15">Mutator protein MutT</fullName>
    </alternativeName>
    <alternativeName>
        <fullName evidence="14">dGTP pyrophosphohydrolase</fullName>
    </alternativeName>
</protein>
<dbReference type="EC" id="3.6.1.55" evidence="12"/>
<dbReference type="GO" id="GO:0044715">
    <property type="term" value="F:8-oxo-dGDP phosphatase activity"/>
    <property type="evidence" value="ECO:0007669"/>
    <property type="project" value="TreeGrafter"/>
</dbReference>
<evidence type="ECO:0000313" key="21">
    <source>
        <dbReference type="Proteomes" id="UP000095229"/>
    </source>
</evidence>
<feature type="binding site" evidence="17">
    <location>
        <position position="119"/>
    </location>
    <ligand>
        <name>8-oxo-dGTP</name>
        <dbReference type="ChEBI" id="CHEBI:77896"/>
    </ligand>
</feature>
<dbReference type="CDD" id="cd03425">
    <property type="entry name" value="NUDIX_MutT_NudA_like"/>
    <property type="match status" value="1"/>
</dbReference>
<evidence type="ECO:0000256" key="18">
    <source>
        <dbReference type="PIRSR" id="PIRSR603561-2"/>
    </source>
</evidence>
<dbReference type="PROSITE" id="PS00893">
    <property type="entry name" value="NUDIX_BOX"/>
    <property type="match status" value="1"/>
</dbReference>
<dbReference type="STRING" id="45071.Lpar_2538"/>
<gene>
    <name evidence="20" type="primary">mutT_1</name>
    <name evidence="20" type="ORF">lpari_00463</name>
</gene>
<dbReference type="OrthoDB" id="9810648at2"/>
<evidence type="ECO:0000256" key="15">
    <source>
        <dbReference type="ARBA" id="ARBA00041979"/>
    </source>
</evidence>
<evidence type="ECO:0000259" key="19">
    <source>
        <dbReference type="PROSITE" id="PS51462"/>
    </source>
</evidence>
<dbReference type="NCBIfam" id="TIGR00586">
    <property type="entry name" value="mutt"/>
    <property type="match status" value="1"/>
</dbReference>
<comment type="cofactor">
    <cofactor evidence="1 18">
        <name>Mg(2+)</name>
        <dbReference type="ChEBI" id="CHEBI:18420"/>
    </cofactor>
</comment>
<dbReference type="GO" id="GO:0006260">
    <property type="term" value="P:DNA replication"/>
    <property type="evidence" value="ECO:0007669"/>
    <property type="project" value="UniProtKB-KW"/>
</dbReference>
<dbReference type="EMBL" id="LSOG01000014">
    <property type="protein sequence ID" value="OEH48514.1"/>
    <property type="molecule type" value="Genomic_DNA"/>
</dbReference>
<evidence type="ECO:0000256" key="6">
    <source>
        <dbReference type="ARBA" id="ARBA00022763"/>
    </source>
</evidence>
<dbReference type="InterPro" id="IPR020084">
    <property type="entry name" value="NUDIX_hydrolase_CS"/>
</dbReference>
<evidence type="ECO:0000256" key="3">
    <source>
        <dbReference type="ARBA" id="ARBA00022457"/>
    </source>
</evidence>
<proteinExistence type="inferred from homology"/>
<evidence type="ECO:0000256" key="12">
    <source>
        <dbReference type="ARBA" id="ARBA00038905"/>
    </source>
</evidence>
<dbReference type="Proteomes" id="UP000095229">
    <property type="component" value="Unassembled WGS sequence"/>
</dbReference>
<name>A0A1E5JVF1_9GAMM</name>
<dbReference type="InterPro" id="IPR029119">
    <property type="entry name" value="MutY_C"/>
</dbReference>
<dbReference type="PATRIC" id="fig|45071.6.peg.2727"/>
<comment type="caution">
    <text evidence="20">The sequence shown here is derived from an EMBL/GenBank/DDBJ whole genome shotgun (WGS) entry which is preliminary data.</text>
</comment>
<dbReference type="Pfam" id="PF14815">
    <property type="entry name" value="NUDIX_4"/>
    <property type="match status" value="1"/>
</dbReference>
<evidence type="ECO:0000256" key="5">
    <source>
        <dbReference type="ARBA" id="ARBA00022723"/>
    </source>
</evidence>
<keyword evidence="5 18" id="KW-0479">Metal-binding</keyword>
<evidence type="ECO:0000256" key="2">
    <source>
        <dbReference type="ARBA" id="ARBA00005582"/>
    </source>
</evidence>
<evidence type="ECO:0000256" key="11">
    <source>
        <dbReference type="ARBA" id="ARBA00036904"/>
    </source>
</evidence>
<evidence type="ECO:0000256" key="9">
    <source>
        <dbReference type="ARBA" id="ARBA00023204"/>
    </source>
</evidence>
<keyword evidence="8 18" id="KW-0460">Magnesium</keyword>
<dbReference type="RefSeq" id="WP_058518292.1">
    <property type="nucleotide sequence ID" value="NZ_CAAAIE010000003.1"/>
</dbReference>
<evidence type="ECO:0000256" key="14">
    <source>
        <dbReference type="ARBA" id="ARBA00041592"/>
    </source>
</evidence>
<feature type="binding site" evidence="17">
    <location>
        <begin position="33"/>
        <end position="36"/>
    </location>
    <ligand>
        <name>8-oxo-dGTP</name>
        <dbReference type="ChEBI" id="CHEBI:77896"/>
    </ligand>
</feature>
<feature type="binding site" evidence="18">
    <location>
        <position position="56"/>
    </location>
    <ligand>
        <name>Mg(2+)</name>
        <dbReference type="ChEBI" id="CHEBI:18420"/>
    </ligand>
</feature>
<dbReference type="InterPro" id="IPR020476">
    <property type="entry name" value="Nudix_hydrolase"/>
</dbReference>
<dbReference type="PANTHER" id="PTHR47707">
    <property type="entry name" value="8-OXO-DGTP DIPHOSPHATASE"/>
    <property type="match status" value="1"/>
</dbReference>
<keyword evidence="6" id="KW-0227">DNA damage</keyword>
<evidence type="ECO:0000256" key="17">
    <source>
        <dbReference type="PIRSR" id="PIRSR603561-1"/>
    </source>
</evidence>
<dbReference type="InterPro" id="IPR047127">
    <property type="entry name" value="MutT-like"/>
</dbReference>
<evidence type="ECO:0000256" key="8">
    <source>
        <dbReference type="ARBA" id="ARBA00022842"/>
    </source>
</evidence>
<feature type="binding site" evidence="18">
    <location>
        <position position="36"/>
    </location>
    <ligand>
        <name>Mg(2+)</name>
        <dbReference type="ChEBI" id="CHEBI:18420"/>
    </ligand>
</feature>
<keyword evidence="3" id="KW-0515">Mutator protein</keyword>
<evidence type="ECO:0000256" key="7">
    <source>
        <dbReference type="ARBA" id="ARBA00022801"/>
    </source>
</evidence>
<dbReference type="FunFam" id="3.90.79.10:FF:000014">
    <property type="entry name" value="8-oxo-dGTP diphosphatase MutT"/>
    <property type="match status" value="1"/>
</dbReference>
<dbReference type="InterPro" id="IPR015797">
    <property type="entry name" value="NUDIX_hydrolase-like_dom_sf"/>
</dbReference>
<dbReference type="GO" id="GO:0035539">
    <property type="term" value="F:8-oxo-7,8-dihydrodeoxyguanosine triphosphate pyrophosphatase activity"/>
    <property type="evidence" value="ECO:0007669"/>
    <property type="project" value="UniProtKB-EC"/>
</dbReference>
<dbReference type="GO" id="GO:0044716">
    <property type="term" value="F:8-oxo-GDP phosphatase activity"/>
    <property type="evidence" value="ECO:0007669"/>
    <property type="project" value="TreeGrafter"/>
</dbReference>
<dbReference type="PRINTS" id="PR00502">
    <property type="entry name" value="NUDIXFAMILY"/>
</dbReference>
<dbReference type="GO" id="GO:0008413">
    <property type="term" value="F:8-oxo-7,8-dihydroguanosine triphosphate pyrophosphatase activity"/>
    <property type="evidence" value="ECO:0007669"/>
    <property type="project" value="InterPro"/>
</dbReference>
<comment type="catalytic activity">
    <reaction evidence="11">
        <text>8-oxo-GTP + H2O = 8-oxo-GMP + diphosphate + H(+)</text>
        <dbReference type="Rhea" id="RHEA:67616"/>
        <dbReference type="ChEBI" id="CHEBI:15377"/>
        <dbReference type="ChEBI" id="CHEBI:15378"/>
        <dbReference type="ChEBI" id="CHEBI:33019"/>
        <dbReference type="ChEBI" id="CHEBI:143553"/>
        <dbReference type="ChEBI" id="CHEBI:145694"/>
    </reaction>
</comment>
<dbReference type="GO" id="GO:0006281">
    <property type="term" value="P:DNA repair"/>
    <property type="evidence" value="ECO:0007669"/>
    <property type="project" value="UniProtKB-KW"/>
</dbReference>
<sequence length="138" mass="15918">MNISVAVAVIIDEQQRILITQRPLHLPHGGCWEFPGGKLEVNEPSESALIREIKEEIGIEVRHYKLLGEVKHQYSDKSVKLIIFLVSQYAGEPLCLEGQLAMKWVYQHELNPEYFPEANRNVIAMVQDYLLCNEPKQY</sequence>
<dbReference type="InterPro" id="IPR003561">
    <property type="entry name" value="Mutator_MutT"/>
</dbReference>
<dbReference type="PROSITE" id="PS51462">
    <property type="entry name" value="NUDIX"/>
    <property type="match status" value="1"/>
</dbReference>
<keyword evidence="7" id="KW-0378">Hydrolase</keyword>
<evidence type="ECO:0000256" key="4">
    <source>
        <dbReference type="ARBA" id="ARBA00022705"/>
    </source>
</evidence>
<accession>A0A1E5JVF1</accession>
<evidence type="ECO:0000313" key="20">
    <source>
        <dbReference type="EMBL" id="OEH48514.1"/>
    </source>
</evidence>
<organism evidence="20 21">
    <name type="scientific">Legionella parisiensis</name>
    <dbReference type="NCBI Taxonomy" id="45071"/>
    <lineage>
        <taxon>Bacteria</taxon>
        <taxon>Pseudomonadati</taxon>
        <taxon>Pseudomonadota</taxon>
        <taxon>Gammaproteobacteria</taxon>
        <taxon>Legionellales</taxon>
        <taxon>Legionellaceae</taxon>
        <taxon>Legionella</taxon>
    </lineage>
</organism>
<evidence type="ECO:0000256" key="16">
    <source>
        <dbReference type="ARBA" id="ARBA00042798"/>
    </source>
</evidence>
<reference evidence="20 21" key="1">
    <citation type="submission" date="2016-02" db="EMBL/GenBank/DDBJ databases">
        <title>Secondary metabolites in Legionella.</title>
        <authorList>
            <person name="Tobias N.J."/>
            <person name="Bode H.B."/>
        </authorList>
    </citation>
    <scope>NUCLEOTIDE SEQUENCE [LARGE SCALE GENOMIC DNA]</scope>
    <source>
        <strain evidence="20 21">DSM 19216</strain>
    </source>
</reference>